<dbReference type="AlphaFoldDB" id="A0A2M8IXU5"/>
<proteinExistence type="predicted"/>
<name>A0A2M8IXU5_9RHOB</name>
<reference evidence="1 2" key="1">
    <citation type="journal article" date="2018" name="Int. J. Syst. Evol. Microbiol.">
        <title>Pseudooceanicola lipolyticus sp. nov., a marine alphaproteobacterium, reclassification of Oceanicola flagellatus as Pseudooceanicola flagellatus comb. nov. and emended description of the genus Pseudooceanicola.</title>
        <authorList>
            <person name="Huang M.-M."/>
            <person name="Guo L.-L."/>
            <person name="Wu Y.-H."/>
            <person name="Lai Q.-L."/>
            <person name="Shao Z.-Z."/>
            <person name="Wang C.-S."/>
            <person name="Wu M."/>
            <person name="Xu X.-W."/>
        </authorList>
    </citation>
    <scope>NUCLEOTIDE SEQUENCE [LARGE SCALE GENOMIC DNA]</scope>
    <source>
        <strain evidence="1 2">157</strain>
    </source>
</reference>
<comment type="caution">
    <text evidence="1">The sequence shown here is derived from an EMBL/GenBank/DDBJ whole genome shotgun (WGS) entry which is preliminary data.</text>
</comment>
<sequence>MFAVSFAALQLDGSIQILQNHLYAGQVKQELVSDGGKSMAIRATSCPAPCQVNQLKNDTCSLKLDSSLP</sequence>
<dbReference type="Proteomes" id="UP000231553">
    <property type="component" value="Unassembled WGS sequence"/>
</dbReference>
<gene>
    <name evidence="1" type="ORF">CVM52_17650</name>
</gene>
<keyword evidence="2" id="KW-1185">Reference proteome</keyword>
<accession>A0A2M8IXU5</accession>
<evidence type="ECO:0000313" key="2">
    <source>
        <dbReference type="Proteomes" id="UP000231553"/>
    </source>
</evidence>
<evidence type="ECO:0000313" key="1">
    <source>
        <dbReference type="EMBL" id="PJE35350.1"/>
    </source>
</evidence>
<protein>
    <submittedName>
        <fullName evidence="1">Uncharacterized protein</fullName>
    </submittedName>
</protein>
<organism evidence="1 2">
    <name type="scientific">Pseudooceanicola lipolyticus</name>
    <dbReference type="NCBI Taxonomy" id="2029104"/>
    <lineage>
        <taxon>Bacteria</taxon>
        <taxon>Pseudomonadati</taxon>
        <taxon>Pseudomonadota</taxon>
        <taxon>Alphaproteobacteria</taxon>
        <taxon>Rhodobacterales</taxon>
        <taxon>Paracoccaceae</taxon>
        <taxon>Pseudooceanicola</taxon>
    </lineage>
</organism>
<dbReference type="EMBL" id="PGTB01000097">
    <property type="protein sequence ID" value="PJE35350.1"/>
    <property type="molecule type" value="Genomic_DNA"/>
</dbReference>